<accession>A0A1Y2FP87</accession>
<dbReference type="RefSeq" id="XP_040727231.1">
    <property type="nucleotide sequence ID" value="XM_040870414.1"/>
</dbReference>
<organism evidence="1 2">
    <name type="scientific">Protomyces lactucae-debilis</name>
    <dbReference type="NCBI Taxonomy" id="2754530"/>
    <lineage>
        <taxon>Eukaryota</taxon>
        <taxon>Fungi</taxon>
        <taxon>Dikarya</taxon>
        <taxon>Ascomycota</taxon>
        <taxon>Taphrinomycotina</taxon>
        <taxon>Taphrinomycetes</taxon>
        <taxon>Taphrinales</taxon>
        <taxon>Protomycetaceae</taxon>
        <taxon>Protomyces</taxon>
    </lineage>
</organism>
<dbReference type="AlphaFoldDB" id="A0A1Y2FP87"/>
<protein>
    <submittedName>
        <fullName evidence="1">Uncharacterized protein</fullName>
    </submittedName>
</protein>
<comment type="caution">
    <text evidence="1">The sequence shown here is derived from an EMBL/GenBank/DDBJ whole genome shotgun (WGS) entry which is preliminary data.</text>
</comment>
<dbReference type="GeneID" id="63787013"/>
<dbReference type="Proteomes" id="UP000193685">
    <property type="component" value="Unassembled WGS sequence"/>
</dbReference>
<proteinExistence type="predicted"/>
<keyword evidence="2" id="KW-1185">Reference proteome</keyword>
<dbReference type="EMBL" id="MCFI01000004">
    <property type="protein sequence ID" value="ORY85749.1"/>
    <property type="molecule type" value="Genomic_DNA"/>
</dbReference>
<sequence length="260" mass="28244">MQVDPDMGLIVVRFLSYHKTITLPLHQSECQALVPFQAEAAETARKVARLIDVLQGTLNRAALVDALQACGVTTARTSKKSVRGWQTIIEVLLFDVWARLLSSEGGIQLKRASGRENSYIVQIGGQRAISVQNIEALMVVVGSGVFLGDQVARACLSLRQWPSGVQLQELAVDGTCPLDDAGPPRHWHLYGLGDQVAWHDASPATQSSRLAVLHPDPRCTINPTLSKALRHAVSSLALGMSACAKIRSKRLLICWKALRG</sequence>
<evidence type="ECO:0000313" key="2">
    <source>
        <dbReference type="Proteomes" id="UP000193685"/>
    </source>
</evidence>
<name>A0A1Y2FP87_PROLT</name>
<reference evidence="1 2" key="1">
    <citation type="submission" date="2016-07" db="EMBL/GenBank/DDBJ databases">
        <title>Pervasive Adenine N6-methylation of Active Genes in Fungi.</title>
        <authorList>
            <consortium name="DOE Joint Genome Institute"/>
            <person name="Mondo S.J."/>
            <person name="Dannebaum R.O."/>
            <person name="Kuo R.C."/>
            <person name="Labutti K."/>
            <person name="Haridas S."/>
            <person name="Kuo A."/>
            <person name="Salamov A."/>
            <person name="Ahrendt S.R."/>
            <person name="Lipzen A."/>
            <person name="Sullivan W."/>
            <person name="Andreopoulos W.B."/>
            <person name="Clum A."/>
            <person name="Lindquist E."/>
            <person name="Daum C."/>
            <person name="Ramamoorthy G.K."/>
            <person name="Gryganskyi A."/>
            <person name="Culley D."/>
            <person name="Magnuson J.K."/>
            <person name="James T.Y."/>
            <person name="O'Malley M.A."/>
            <person name="Stajich J.E."/>
            <person name="Spatafora J.W."/>
            <person name="Visel A."/>
            <person name="Grigoriev I.V."/>
        </authorList>
    </citation>
    <scope>NUCLEOTIDE SEQUENCE [LARGE SCALE GENOMIC DNA]</scope>
    <source>
        <strain evidence="1 2">12-1054</strain>
    </source>
</reference>
<evidence type="ECO:0000313" key="1">
    <source>
        <dbReference type="EMBL" id="ORY85749.1"/>
    </source>
</evidence>
<gene>
    <name evidence="1" type="ORF">BCR37DRAFT_386122</name>
</gene>